<accession>A0A060NKZ9</accession>
<protein>
    <submittedName>
        <fullName evidence="1">ATPase of the AAA+ class</fullName>
    </submittedName>
</protein>
<dbReference type="STRING" id="1458426.SMCB_0164"/>
<evidence type="ECO:0000313" key="2">
    <source>
        <dbReference type="Proteomes" id="UP000066014"/>
    </source>
</evidence>
<organism evidence="1 2">
    <name type="scientific">Serpentinimonas maccroryi</name>
    <dbReference type="NCBI Taxonomy" id="1458426"/>
    <lineage>
        <taxon>Bacteria</taxon>
        <taxon>Pseudomonadati</taxon>
        <taxon>Pseudomonadota</taxon>
        <taxon>Betaproteobacteria</taxon>
        <taxon>Burkholderiales</taxon>
        <taxon>Comamonadaceae</taxon>
        <taxon>Serpentinimonas</taxon>
    </lineage>
</organism>
<name>A0A060NKZ9_9BURK</name>
<reference evidence="1 2" key="1">
    <citation type="journal article" date="2014" name="Nat. Commun.">
        <title>Physiological and genomic features of highly alkaliphilic hydrogen-utilizing Betaproteobacteria from a continental serpentinizing site.</title>
        <authorList>
            <person name="Suzuki S."/>
            <person name="Kuenen J.G."/>
            <person name="Schipper K."/>
            <person name="van der Velde S."/>
            <person name="Ishii S."/>
            <person name="Wu A."/>
            <person name="Sorokin D.Y."/>
            <person name="Tenney A."/>
            <person name="Meng X.Y."/>
            <person name="Morrill P.L."/>
            <person name="Kamagata Y."/>
            <person name="Muyzer G."/>
            <person name="Nealson K.H."/>
        </authorList>
    </citation>
    <scope>NUCLEOTIDE SEQUENCE [LARGE SCALE GENOMIC DNA]</scope>
    <source>
        <strain evidence="1 2">B1</strain>
    </source>
</reference>
<dbReference type="HOGENOM" id="CLU_3198520_0_0_4"/>
<dbReference type="AlphaFoldDB" id="A0A060NKZ9"/>
<keyword evidence="2" id="KW-1185">Reference proteome</keyword>
<proteinExistence type="predicted"/>
<dbReference type="Proteomes" id="UP000066014">
    <property type="component" value="Chromosome"/>
</dbReference>
<sequence>MQPQLIDLSAPDCRWQIEKRENPKDWKIPDLDAVWMDELANPQGA</sequence>
<dbReference type="RefSeq" id="WP_338056279.1">
    <property type="nucleotide sequence ID" value="NZ_AP014569.1"/>
</dbReference>
<evidence type="ECO:0000313" key="1">
    <source>
        <dbReference type="EMBL" id="BAO82392.1"/>
    </source>
</evidence>
<dbReference type="KEGG" id="cbab:SMCB_0164"/>
<dbReference type="EMBL" id="AP014569">
    <property type="protein sequence ID" value="BAO82392.1"/>
    <property type="molecule type" value="Genomic_DNA"/>
</dbReference>
<gene>
    <name evidence="1" type="ORF">SMCB_0164</name>
</gene>